<dbReference type="EMBL" id="CAJDYZ010005881">
    <property type="protein sequence ID" value="CAD1472860.1"/>
    <property type="molecule type" value="Genomic_DNA"/>
</dbReference>
<dbReference type="AlphaFoldDB" id="A0A6V7H5M9"/>
<gene>
    <name evidence="2" type="ORF">MHI_LOCUS341938</name>
</gene>
<feature type="non-terminal residue" evidence="2">
    <location>
        <position position="1"/>
    </location>
</feature>
<evidence type="ECO:0000313" key="2">
    <source>
        <dbReference type="EMBL" id="CAD1472860.1"/>
    </source>
</evidence>
<organism evidence="2 3">
    <name type="scientific">Heterotrigona itama</name>
    <dbReference type="NCBI Taxonomy" id="395501"/>
    <lineage>
        <taxon>Eukaryota</taxon>
        <taxon>Metazoa</taxon>
        <taxon>Ecdysozoa</taxon>
        <taxon>Arthropoda</taxon>
        <taxon>Hexapoda</taxon>
        <taxon>Insecta</taxon>
        <taxon>Pterygota</taxon>
        <taxon>Neoptera</taxon>
        <taxon>Endopterygota</taxon>
        <taxon>Hymenoptera</taxon>
        <taxon>Apocrita</taxon>
        <taxon>Aculeata</taxon>
        <taxon>Apoidea</taxon>
        <taxon>Anthophila</taxon>
        <taxon>Apidae</taxon>
        <taxon>Heterotrigona</taxon>
    </lineage>
</organism>
<comment type="caution">
    <text evidence="2">The sequence shown here is derived from an EMBL/GenBank/DDBJ whole genome shotgun (WGS) entry which is preliminary data.</text>
</comment>
<evidence type="ECO:0000313" key="3">
    <source>
        <dbReference type="Proteomes" id="UP000752696"/>
    </source>
</evidence>
<proteinExistence type="predicted"/>
<sequence length="104" mass="10610">SYVRTMLQMVCGSARSPSSEEESQWLVGSGGGPASSSGGAVSSTGERSLTIRGGLYTEEMTTQPTNANAAGVNAASADSAEHDLIDSTADATLLAQFHEEAISQ</sequence>
<name>A0A6V7H5M9_9HYME</name>
<feature type="compositionally biased region" description="Low complexity" evidence="1">
    <location>
        <begin position="34"/>
        <end position="43"/>
    </location>
</feature>
<reference evidence="2" key="1">
    <citation type="submission" date="2020-07" db="EMBL/GenBank/DDBJ databases">
        <authorList>
            <person name="Nazaruddin N."/>
        </authorList>
    </citation>
    <scope>NUCLEOTIDE SEQUENCE</scope>
</reference>
<keyword evidence="3" id="KW-1185">Reference proteome</keyword>
<feature type="region of interest" description="Disordered" evidence="1">
    <location>
        <begin position="13"/>
        <end position="49"/>
    </location>
</feature>
<evidence type="ECO:0000256" key="1">
    <source>
        <dbReference type="SAM" id="MobiDB-lite"/>
    </source>
</evidence>
<accession>A0A6V7H5M9</accession>
<dbReference type="Proteomes" id="UP000752696">
    <property type="component" value="Unassembled WGS sequence"/>
</dbReference>
<protein>
    <submittedName>
        <fullName evidence="2">Uncharacterized protein</fullName>
    </submittedName>
</protein>
<feature type="non-terminal residue" evidence="2">
    <location>
        <position position="104"/>
    </location>
</feature>